<comment type="cofactor">
    <cofactor evidence="1">
        <name>FAD</name>
        <dbReference type="ChEBI" id="CHEBI:57692"/>
    </cofactor>
</comment>
<evidence type="ECO:0000313" key="6">
    <source>
        <dbReference type="EMBL" id="AYL39249.1"/>
    </source>
</evidence>
<name>A0A494V7C8_9ACTN</name>
<evidence type="ECO:0000256" key="3">
    <source>
        <dbReference type="ARBA" id="ARBA00022827"/>
    </source>
</evidence>
<evidence type="ECO:0000256" key="2">
    <source>
        <dbReference type="ARBA" id="ARBA00022630"/>
    </source>
</evidence>
<dbReference type="GO" id="GO:0050660">
    <property type="term" value="F:flavin adenine dinucleotide binding"/>
    <property type="evidence" value="ECO:0007669"/>
    <property type="project" value="InterPro"/>
</dbReference>
<dbReference type="InterPro" id="IPR006076">
    <property type="entry name" value="FAD-dep_OxRdtase"/>
</dbReference>
<proteinExistence type="predicted"/>
<dbReference type="Pfam" id="PF01266">
    <property type="entry name" value="DAO"/>
    <property type="match status" value="1"/>
</dbReference>
<dbReference type="KEGG" id="sfug:CNQ36_29935"/>
<feature type="domain" description="FAD dependent oxidoreductase" evidence="5">
    <location>
        <begin position="8"/>
        <end position="360"/>
    </location>
</feature>
<dbReference type="Gene3D" id="3.30.9.10">
    <property type="entry name" value="D-Amino Acid Oxidase, subunit A, domain 2"/>
    <property type="match status" value="1"/>
</dbReference>
<dbReference type="AlphaFoldDB" id="A0A494V7C8"/>
<reference evidence="6 7" key="1">
    <citation type="submission" date="2017-09" db="EMBL/GenBank/DDBJ databases">
        <authorList>
            <person name="Zhang H."/>
            <person name="Hu S."/>
            <person name="Xu J."/>
            <person name="He Z."/>
        </authorList>
    </citation>
    <scope>NUCLEOTIDE SEQUENCE [LARGE SCALE GENOMIC DNA]</scope>
    <source>
        <strain evidence="6 7">TXX3120</strain>
    </source>
</reference>
<dbReference type="PANTHER" id="PTHR10961">
    <property type="entry name" value="PEROXISOMAL SARCOSINE OXIDASE"/>
    <property type="match status" value="1"/>
</dbReference>
<evidence type="ECO:0000313" key="7">
    <source>
        <dbReference type="Proteomes" id="UP000282170"/>
    </source>
</evidence>
<dbReference type="Gene3D" id="3.50.50.60">
    <property type="entry name" value="FAD/NAD(P)-binding domain"/>
    <property type="match status" value="1"/>
</dbReference>
<evidence type="ECO:0000259" key="5">
    <source>
        <dbReference type="Pfam" id="PF01266"/>
    </source>
</evidence>
<dbReference type="PANTHER" id="PTHR10961:SF7">
    <property type="entry name" value="FAD DEPENDENT OXIDOREDUCTASE DOMAIN-CONTAINING PROTEIN"/>
    <property type="match status" value="1"/>
</dbReference>
<protein>
    <submittedName>
        <fullName evidence="6">N-methyl-L-tryptophan oxidase</fullName>
    </submittedName>
</protein>
<dbReference type="SUPFAM" id="SSF51905">
    <property type="entry name" value="FAD/NAD(P)-binding domain"/>
    <property type="match status" value="1"/>
</dbReference>
<evidence type="ECO:0000256" key="4">
    <source>
        <dbReference type="ARBA" id="ARBA00023002"/>
    </source>
</evidence>
<dbReference type="InterPro" id="IPR036188">
    <property type="entry name" value="FAD/NAD-bd_sf"/>
</dbReference>
<dbReference type="EMBL" id="CP023407">
    <property type="protein sequence ID" value="AYL39249.1"/>
    <property type="molecule type" value="Genomic_DNA"/>
</dbReference>
<accession>A0A494V7C8</accession>
<dbReference type="RefSeq" id="WP_121548276.1">
    <property type="nucleotide sequence ID" value="NZ_CP023407.1"/>
</dbReference>
<gene>
    <name evidence="6" type="ORF">CNQ36_29935</name>
</gene>
<evidence type="ECO:0000256" key="1">
    <source>
        <dbReference type="ARBA" id="ARBA00001974"/>
    </source>
</evidence>
<dbReference type="PROSITE" id="PS51257">
    <property type="entry name" value="PROKAR_LIPOPROTEIN"/>
    <property type="match status" value="1"/>
</dbReference>
<organism evidence="6 7">
    <name type="scientific">Streptomyces fungicidicus</name>
    <dbReference type="NCBI Taxonomy" id="68203"/>
    <lineage>
        <taxon>Bacteria</taxon>
        <taxon>Bacillati</taxon>
        <taxon>Actinomycetota</taxon>
        <taxon>Actinomycetes</taxon>
        <taxon>Kitasatosporales</taxon>
        <taxon>Streptomycetaceae</taxon>
        <taxon>Streptomyces</taxon>
    </lineage>
</organism>
<keyword evidence="2" id="KW-0285">Flavoprotein</keyword>
<keyword evidence="4" id="KW-0560">Oxidoreductase</keyword>
<sequence length="380" mass="41162">MARWDAEVAVVGLGAWGACALWQLAERGVDVVGVERHEPGHSLGSSHGGSRMFRVTCLEHPGLVPLARRSRELWSRLEDSADQQLFFPVGGLLIGPKDGRVAGGTLTAAYRHGIEVSTLTAQALRFHYPRHVRVPEGHIGVREPSAGIIRPELSIRAAVNRAEKYGARVLTDTRIATYDLVPDGVVLRTSQGELRVRQVVFTVGSWLSSLVDGLPLRTVRMPITWYRPLEQGDESFALEQFPVFMRELDDGTILWGNGTEGGHDVKLGIEDRADALPLDPEAYDRSVGPGDWFALTSLLPAKLPGLEPLPSKVAVCMLTRTPDGQFVIGRPGGDPRVVVAGGDNAHGFKHATGIGEALAEIVRGEETTVPIGFMSPNRFG</sequence>
<dbReference type="SUPFAM" id="SSF54373">
    <property type="entry name" value="FAD-linked reductases, C-terminal domain"/>
    <property type="match status" value="1"/>
</dbReference>
<dbReference type="Proteomes" id="UP000282170">
    <property type="component" value="Chromosome"/>
</dbReference>
<dbReference type="NCBIfam" id="NF008425">
    <property type="entry name" value="PRK11259.1"/>
    <property type="match status" value="1"/>
</dbReference>
<keyword evidence="7" id="KW-1185">Reference proteome</keyword>
<keyword evidence="3" id="KW-0274">FAD</keyword>
<dbReference type="InterPro" id="IPR045170">
    <property type="entry name" value="MTOX"/>
</dbReference>
<dbReference type="GeneID" id="93887089"/>
<dbReference type="GO" id="GO:0008115">
    <property type="term" value="F:sarcosine oxidase activity"/>
    <property type="evidence" value="ECO:0007669"/>
    <property type="project" value="TreeGrafter"/>
</dbReference>